<feature type="transmembrane region" description="Helical" evidence="7">
    <location>
        <begin position="251"/>
        <end position="272"/>
    </location>
</feature>
<sequence length="287" mass="31950">MNNVNIEMQNKKSSKGIGYYILELFLIIWAVIQLYPLFWLFLFSVKDNNEIFGGNIIGFPHIWRWSNYAVAFSSGNVGRYFLNSVVVTGLTIAISSILIAASAYAIVRMKWKYSKLILTIFLMGLMVPIHATLLPLFMILQKLGLLNSYAALIIPYVAFAIPMGIFILTGYLNTIPIELEESAFLDGCSIYKSFYYIIIPLIMPALATIAIFTYLSAWNELMFANTFVNDDAIKTLTVGIMSLAGEYQTDWGPIGAGLVIATVPTVIIYIIFSEQVQKSLVVGAVKG</sequence>
<dbReference type="HOGENOM" id="CLU_016047_1_2_9"/>
<evidence type="ECO:0000259" key="8">
    <source>
        <dbReference type="PROSITE" id="PS50928"/>
    </source>
</evidence>
<evidence type="ECO:0000256" key="3">
    <source>
        <dbReference type="ARBA" id="ARBA00022475"/>
    </source>
</evidence>
<dbReference type="PANTHER" id="PTHR43744">
    <property type="entry name" value="ABC TRANSPORTER PERMEASE PROTEIN MG189-RELATED-RELATED"/>
    <property type="match status" value="1"/>
</dbReference>
<evidence type="ECO:0000256" key="1">
    <source>
        <dbReference type="ARBA" id="ARBA00004651"/>
    </source>
</evidence>
<accession>F4A334</accession>
<evidence type="ECO:0000313" key="9">
    <source>
        <dbReference type="EMBL" id="AEE96267.1"/>
    </source>
</evidence>
<name>F4A334_MAHA5</name>
<dbReference type="InterPro" id="IPR000515">
    <property type="entry name" value="MetI-like"/>
</dbReference>
<feature type="domain" description="ABC transmembrane type-1" evidence="8">
    <location>
        <begin position="81"/>
        <end position="272"/>
    </location>
</feature>
<keyword evidence="5 7" id="KW-1133">Transmembrane helix</keyword>
<dbReference type="AlphaFoldDB" id="F4A334"/>
<feature type="transmembrane region" description="Helical" evidence="7">
    <location>
        <begin position="116"/>
        <end position="137"/>
    </location>
</feature>
<dbReference type="RefSeq" id="WP_013780697.1">
    <property type="nucleotide sequence ID" value="NC_015520.1"/>
</dbReference>
<dbReference type="InterPro" id="IPR035906">
    <property type="entry name" value="MetI-like_sf"/>
</dbReference>
<evidence type="ECO:0000256" key="4">
    <source>
        <dbReference type="ARBA" id="ARBA00022692"/>
    </source>
</evidence>
<dbReference type="PANTHER" id="PTHR43744:SF8">
    <property type="entry name" value="SN-GLYCEROL-3-PHOSPHATE TRANSPORT SYSTEM PERMEASE PROTEIN UGPE"/>
    <property type="match status" value="1"/>
</dbReference>
<feature type="transmembrane region" description="Helical" evidence="7">
    <location>
        <begin position="80"/>
        <end position="104"/>
    </location>
</feature>
<feature type="transmembrane region" description="Helical" evidence="7">
    <location>
        <begin position="193"/>
        <end position="215"/>
    </location>
</feature>
<organism evidence="9 10">
    <name type="scientific">Mahella australiensis (strain DSM 15567 / CIP 107919 / 50-1 BON)</name>
    <dbReference type="NCBI Taxonomy" id="697281"/>
    <lineage>
        <taxon>Bacteria</taxon>
        <taxon>Bacillati</taxon>
        <taxon>Bacillota</taxon>
        <taxon>Clostridia</taxon>
        <taxon>Thermoanaerobacterales</taxon>
        <taxon>Thermoanaerobacterales Family IV. Incertae Sedis</taxon>
        <taxon>Mahella</taxon>
    </lineage>
</organism>
<keyword evidence="2 7" id="KW-0813">Transport</keyword>
<reference evidence="9 10" key="2">
    <citation type="journal article" date="2011" name="Stand. Genomic Sci.">
        <title>Complete genome sequence of Mahella australiensis type strain (50-1 BON).</title>
        <authorList>
            <person name="Sikorski J."/>
            <person name="Teshima H."/>
            <person name="Nolan M."/>
            <person name="Lucas S."/>
            <person name="Hammon N."/>
            <person name="Deshpande S."/>
            <person name="Cheng J.F."/>
            <person name="Pitluck S."/>
            <person name="Liolios K."/>
            <person name="Pagani I."/>
            <person name="Ivanova N."/>
            <person name="Huntemann M."/>
            <person name="Mavromatis K."/>
            <person name="Ovchinikova G."/>
            <person name="Pati A."/>
            <person name="Tapia R."/>
            <person name="Han C."/>
            <person name="Goodwin L."/>
            <person name="Chen A."/>
            <person name="Palaniappan K."/>
            <person name="Land M."/>
            <person name="Hauser L."/>
            <person name="Ngatchou-Djao O.D."/>
            <person name="Rohde M."/>
            <person name="Pukall R."/>
            <person name="Spring S."/>
            <person name="Abt B."/>
            <person name="Goker M."/>
            <person name="Detter J.C."/>
            <person name="Woyke T."/>
            <person name="Bristow J."/>
            <person name="Markowitz V."/>
            <person name="Hugenholtz P."/>
            <person name="Eisen J.A."/>
            <person name="Kyrpides N.C."/>
            <person name="Klenk H.P."/>
            <person name="Lapidus A."/>
        </authorList>
    </citation>
    <scope>NUCLEOTIDE SEQUENCE [LARGE SCALE GENOMIC DNA]</scope>
    <source>
        <strain evidence="10">DSM 15567 / CIP 107919 / 50-1 BON</strain>
    </source>
</reference>
<dbReference type="Proteomes" id="UP000008457">
    <property type="component" value="Chromosome"/>
</dbReference>
<dbReference type="PROSITE" id="PS50928">
    <property type="entry name" value="ABC_TM1"/>
    <property type="match status" value="1"/>
</dbReference>
<feature type="transmembrane region" description="Helical" evidence="7">
    <location>
        <begin position="20"/>
        <end position="42"/>
    </location>
</feature>
<protein>
    <submittedName>
        <fullName evidence="9">Binding-protein-dependent transport systems inner membrane component</fullName>
    </submittedName>
</protein>
<dbReference type="eggNOG" id="COG0395">
    <property type="taxonomic scope" value="Bacteria"/>
</dbReference>
<dbReference type="GO" id="GO:0055085">
    <property type="term" value="P:transmembrane transport"/>
    <property type="evidence" value="ECO:0007669"/>
    <property type="project" value="InterPro"/>
</dbReference>
<comment type="subcellular location">
    <subcellularLocation>
        <location evidence="1 7">Cell membrane</location>
        <topology evidence="1 7">Multi-pass membrane protein</topology>
    </subcellularLocation>
</comment>
<dbReference type="KEGG" id="mas:Mahau_1069"/>
<keyword evidence="6 7" id="KW-0472">Membrane</keyword>
<dbReference type="GO" id="GO:0005886">
    <property type="term" value="C:plasma membrane"/>
    <property type="evidence" value="ECO:0007669"/>
    <property type="project" value="UniProtKB-SubCell"/>
</dbReference>
<evidence type="ECO:0000256" key="6">
    <source>
        <dbReference type="ARBA" id="ARBA00023136"/>
    </source>
</evidence>
<comment type="similarity">
    <text evidence="7">Belongs to the binding-protein-dependent transport system permease family.</text>
</comment>
<feature type="transmembrane region" description="Helical" evidence="7">
    <location>
        <begin position="149"/>
        <end position="172"/>
    </location>
</feature>
<dbReference type="Pfam" id="PF00528">
    <property type="entry name" value="BPD_transp_1"/>
    <property type="match status" value="1"/>
</dbReference>
<gene>
    <name evidence="9" type="ordered locus">Mahau_1069</name>
</gene>
<evidence type="ECO:0000313" key="10">
    <source>
        <dbReference type="Proteomes" id="UP000008457"/>
    </source>
</evidence>
<proteinExistence type="inferred from homology"/>
<reference evidence="10" key="1">
    <citation type="submission" date="2010-11" db="EMBL/GenBank/DDBJ databases">
        <title>The complete genome of Mahella australiensis DSM 15567.</title>
        <authorList>
            <consortium name="US DOE Joint Genome Institute (JGI-PGF)"/>
            <person name="Lucas S."/>
            <person name="Copeland A."/>
            <person name="Lapidus A."/>
            <person name="Bruce D."/>
            <person name="Goodwin L."/>
            <person name="Pitluck S."/>
            <person name="Kyrpides N."/>
            <person name="Mavromatis K."/>
            <person name="Pagani I."/>
            <person name="Ivanova N."/>
            <person name="Teshima H."/>
            <person name="Brettin T."/>
            <person name="Detter J.C."/>
            <person name="Han C."/>
            <person name="Tapia R."/>
            <person name="Land M."/>
            <person name="Hauser L."/>
            <person name="Markowitz V."/>
            <person name="Cheng J.-F."/>
            <person name="Hugenholtz P."/>
            <person name="Woyke T."/>
            <person name="Wu D."/>
            <person name="Spring S."/>
            <person name="Pukall R."/>
            <person name="Steenblock K."/>
            <person name="Schneider S."/>
            <person name="Klenk H.-P."/>
            <person name="Eisen J.A."/>
        </authorList>
    </citation>
    <scope>NUCLEOTIDE SEQUENCE [LARGE SCALE GENOMIC DNA]</scope>
    <source>
        <strain evidence="10">DSM 15567 / CIP 107919 / 50-1 BON</strain>
    </source>
</reference>
<dbReference type="Gene3D" id="1.10.3720.10">
    <property type="entry name" value="MetI-like"/>
    <property type="match status" value="1"/>
</dbReference>
<dbReference type="STRING" id="697281.Mahau_1069"/>
<keyword evidence="4 7" id="KW-0812">Transmembrane</keyword>
<evidence type="ECO:0000256" key="5">
    <source>
        <dbReference type="ARBA" id="ARBA00022989"/>
    </source>
</evidence>
<dbReference type="EMBL" id="CP002360">
    <property type="protein sequence ID" value="AEE96267.1"/>
    <property type="molecule type" value="Genomic_DNA"/>
</dbReference>
<keyword evidence="10" id="KW-1185">Reference proteome</keyword>
<evidence type="ECO:0000256" key="2">
    <source>
        <dbReference type="ARBA" id="ARBA00022448"/>
    </source>
</evidence>
<keyword evidence="3" id="KW-1003">Cell membrane</keyword>
<dbReference type="SUPFAM" id="SSF161098">
    <property type="entry name" value="MetI-like"/>
    <property type="match status" value="1"/>
</dbReference>
<dbReference type="CDD" id="cd06261">
    <property type="entry name" value="TM_PBP2"/>
    <property type="match status" value="1"/>
</dbReference>
<evidence type="ECO:0000256" key="7">
    <source>
        <dbReference type="RuleBase" id="RU363032"/>
    </source>
</evidence>